<proteinExistence type="predicted"/>
<sequence length="938" mass="102544">MVTQDSQGTVRSEQHPGGPPRGAGEATGPERSCPGEWLIRTVKVEAEDYSEWPAGLSAEVLFSGLPVAGVCKSESLGVGEEYSASGALGELSGLALQQWQMLNEEKPLGCPRCEHPGAPLDGTQGDPRPRPFACSQCGKAFGKKAHLTRHARVHTGERPFACTHCGRRFSQKIHLGSHERVHTGERPFPCDRCPKTFRKKTHLVRHQLTHTGERPHPCPLCSRSFVHRRHLLRHQRLHEDGNAAYEPGPGPEPYSHDLHPQQDAEPHREPADLGQTTATPLEPGQTAAPCRDPRDLGQALPLYREEADLVPVLTSCLGLPQPYLGPVLFKAPAEQELGRVPCMDHPRQREALTSGLACPEQGPCGALCGVQGVAEGRPLCMEQVSKMEPVEEEEEEEGASSCPLPEEKPFLCSDCGKAFAWRKNLASHQRLHAEGGRPFSCAECGRGFSDKRHLTAHLRGHMGLLPYACPHCERSFAHRAGLAAHQCGGHAGQRPFACSECGRCFAHKRHLQRHRRNQHSAERPFSCAQCGRTFSTRASLLAHVKSHAGQRPFACPLCGRAFSRKSHLARHEAVHTGLRPHACSQCPRRFSSKTNLVRHQAVHTGLRPYICTHCARSFSRKTHLLRHERTHTSAPVVAAVPGWPSPLPQSALPQQLQPEQPLIFPVAFEPAWQMEARGEKAEEAAEALRITAQLLKAKTGEFDLESILLLKLRGLGLSDLGCVGECANLEWLDLSGNAITHLGPLASLKVLAVLNISANRVATLEPLAGCESLQSLNAAGNLLSGFQQLQGLAGLRHLESVRLCSPAGCLSNPLCASPGYRSTMAEMFPGVKVIDGERVSGRGSELYRLCQDLDSSLKRFPGSGGAGVLELVGSAKPWVADGYWDLRPTRRSSIMEEAYRQFSEALQECRELSKRADDTITQAERALNIRPDSSSYVF</sequence>
<organism evidence="1 2">
    <name type="scientific">Sphaerodactylus townsendi</name>
    <dbReference type="NCBI Taxonomy" id="933632"/>
    <lineage>
        <taxon>Eukaryota</taxon>
        <taxon>Metazoa</taxon>
        <taxon>Chordata</taxon>
        <taxon>Craniata</taxon>
        <taxon>Vertebrata</taxon>
        <taxon>Euteleostomi</taxon>
        <taxon>Lepidosauria</taxon>
        <taxon>Squamata</taxon>
        <taxon>Bifurcata</taxon>
        <taxon>Gekkota</taxon>
        <taxon>Sphaerodactylidae</taxon>
        <taxon>Sphaerodactylus</taxon>
    </lineage>
</organism>
<evidence type="ECO:0000313" key="2">
    <source>
        <dbReference type="Proteomes" id="UP000827872"/>
    </source>
</evidence>
<evidence type="ECO:0000313" key="1">
    <source>
        <dbReference type="EMBL" id="KAH8011436.1"/>
    </source>
</evidence>
<accession>A0ACB8FWL1</accession>
<comment type="caution">
    <text evidence="1">The sequence shown here is derived from an EMBL/GenBank/DDBJ whole genome shotgun (WGS) entry which is preliminary data.</text>
</comment>
<reference evidence="1" key="1">
    <citation type="submission" date="2021-08" db="EMBL/GenBank/DDBJ databases">
        <title>The first chromosome-level gecko genome reveals the dynamic sex chromosomes of Neotropical dwarf geckos (Sphaerodactylidae: Sphaerodactylus).</title>
        <authorList>
            <person name="Pinto B.J."/>
            <person name="Keating S.E."/>
            <person name="Gamble T."/>
        </authorList>
    </citation>
    <scope>NUCLEOTIDE SEQUENCE</scope>
    <source>
        <strain evidence="1">TG3544</strain>
    </source>
</reference>
<dbReference type="EMBL" id="CM037624">
    <property type="protein sequence ID" value="KAH8011436.1"/>
    <property type="molecule type" value="Genomic_DNA"/>
</dbReference>
<keyword evidence="2" id="KW-1185">Reference proteome</keyword>
<gene>
    <name evidence="1" type="ORF">K3G42_022632</name>
</gene>
<name>A0ACB8FWL1_9SAUR</name>
<protein>
    <submittedName>
        <fullName evidence="1">Uncharacterized protein</fullName>
    </submittedName>
</protein>
<dbReference type="Proteomes" id="UP000827872">
    <property type="component" value="Linkage Group LG11"/>
</dbReference>